<evidence type="ECO:0000313" key="3">
    <source>
        <dbReference type="Proteomes" id="UP000271010"/>
    </source>
</evidence>
<comment type="caution">
    <text evidence="2">The sequence shown here is derived from an EMBL/GenBank/DDBJ whole genome shotgun (WGS) entry which is preliminary data.</text>
</comment>
<dbReference type="Gene3D" id="3.10.450.50">
    <property type="match status" value="1"/>
</dbReference>
<evidence type="ECO:0000313" key="2">
    <source>
        <dbReference type="EMBL" id="RNI27301.1"/>
    </source>
</evidence>
<dbReference type="InterPro" id="IPR032710">
    <property type="entry name" value="NTF2-like_dom_sf"/>
</dbReference>
<sequence>MSETNIEILEKANAAITEGNYEGFLAYCTDDTEWTFVGDITLKGKEAVRKWMASAYLEPPTFMVEKLISGGDFVTALGKISLKDESGKVADYSYCDVWRFSDGKMAELKAFVIKTEGE</sequence>
<reference evidence="2 3" key="1">
    <citation type="submission" date="2018-11" db="EMBL/GenBank/DDBJ databases">
        <title>Rufibacter latericius sp. nov., isolated from water in Baiyang Lake.</title>
        <authorList>
            <person name="Yang Y."/>
        </authorList>
    </citation>
    <scope>NUCLEOTIDE SEQUENCE [LARGE SCALE GENOMIC DNA]</scope>
    <source>
        <strain evidence="2 3">MCC P1</strain>
    </source>
</reference>
<dbReference type="PANTHER" id="PTHR41252:SF1">
    <property type="entry name" value="BLR2505 PROTEIN"/>
    <property type="match status" value="1"/>
</dbReference>
<dbReference type="Proteomes" id="UP000271010">
    <property type="component" value="Unassembled WGS sequence"/>
</dbReference>
<organism evidence="2 3">
    <name type="scientific">Rufibacter immobilis</name>
    <dbReference type="NCBI Taxonomy" id="1348778"/>
    <lineage>
        <taxon>Bacteria</taxon>
        <taxon>Pseudomonadati</taxon>
        <taxon>Bacteroidota</taxon>
        <taxon>Cytophagia</taxon>
        <taxon>Cytophagales</taxon>
        <taxon>Hymenobacteraceae</taxon>
        <taxon>Rufibacter</taxon>
    </lineage>
</organism>
<dbReference type="SUPFAM" id="SSF54427">
    <property type="entry name" value="NTF2-like"/>
    <property type="match status" value="1"/>
</dbReference>
<dbReference type="InterPro" id="IPR037401">
    <property type="entry name" value="SnoaL-like"/>
</dbReference>
<name>A0A3M9MP64_9BACT</name>
<gene>
    <name evidence="2" type="ORF">EFA69_14225</name>
</gene>
<accession>A0A3M9MP64</accession>
<dbReference type="RefSeq" id="WP_123133770.1">
    <property type="nucleotide sequence ID" value="NZ_RJJE01000017.1"/>
</dbReference>
<feature type="domain" description="SnoaL-like" evidence="1">
    <location>
        <begin position="11"/>
        <end position="107"/>
    </location>
</feature>
<dbReference type="OrthoDB" id="6692273at2"/>
<keyword evidence="3" id="KW-1185">Reference proteome</keyword>
<dbReference type="AlphaFoldDB" id="A0A3M9MP64"/>
<proteinExistence type="predicted"/>
<protein>
    <submittedName>
        <fullName evidence="2">Nuclear transport factor 2 family protein</fullName>
    </submittedName>
</protein>
<dbReference type="EMBL" id="RJJE01000017">
    <property type="protein sequence ID" value="RNI27301.1"/>
    <property type="molecule type" value="Genomic_DNA"/>
</dbReference>
<dbReference type="Pfam" id="PF12680">
    <property type="entry name" value="SnoaL_2"/>
    <property type="match status" value="1"/>
</dbReference>
<dbReference type="PANTHER" id="PTHR41252">
    <property type="entry name" value="BLR2505 PROTEIN"/>
    <property type="match status" value="1"/>
</dbReference>
<evidence type="ECO:0000259" key="1">
    <source>
        <dbReference type="Pfam" id="PF12680"/>
    </source>
</evidence>